<dbReference type="OrthoDB" id="9774430at2"/>
<dbReference type="Proteomes" id="UP000282076">
    <property type="component" value="Unassembled WGS sequence"/>
</dbReference>
<name>A0A494XHN9_9BACL</name>
<dbReference type="InterPro" id="IPR002347">
    <property type="entry name" value="SDR_fam"/>
</dbReference>
<dbReference type="EMBL" id="RBZM01000008">
    <property type="protein sequence ID" value="RKP50150.1"/>
    <property type="molecule type" value="Genomic_DNA"/>
</dbReference>
<dbReference type="SUPFAM" id="SSF51735">
    <property type="entry name" value="NAD(P)-binding Rossmann-fold domains"/>
    <property type="match status" value="1"/>
</dbReference>
<dbReference type="AlphaFoldDB" id="A0A494XHN9"/>
<evidence type="ECO:0000313" key="4">
    <source>
        <dbReference type="Proteomes" id="UP000282076"/>
    </source>
</evidence>
<comment type="caution">
    <text evidence="3">The sequence shown here is derived from an EMBL/GenBank/DDBJ whole genome shotgun (WGS) entry which is preliminary data.</text>
</comment>
<accession>A0A494XHN9</accession>
<dbReference type="Gene3D" id="3.40.50.720">
    <property type="entry name" value="NAD(P)-binding Rossmann-like Domain"/>
    <property type="match status" value="1"/>
</dbReference>
<protein>
    <submittedName>
        <fullName evidence="3">SDR family oxidoreductase</fullName>
    </submittedName>
</protein>
<dbReference type="InterPro" id="IPR036291">
    <property type="entry name" value="NAD(P)-bd_dom_sf"/>
</dbReference>
<dbReference type="PANTHER" id="PTHR43669:SF3">
    <property type="entry name" value="ALCOHOL DEHYDROGENASE, PUTATIVE (AFU_ORTHOLOGUE AFUA_3G03445)-RELATED"/>
    <property type="match status" value="1"/>
</dbReference>
<dbReference type="Pfam" id="PF13561">
    <property type="entry name" value="adh_short_C2"/>
    <property type="match status" value="1"/>
</dbReference>
<evidence type="ECO:0000256" key="1">
    <source>
        <dbReference type="ARBA" id="ARBA00006484"/>
    </source>
</evidence>
<keyword evidence="2" id="KW-0560">Oxidoreductase</keyword>
<proteinExistence type="inferred from homology"/>
<dbReference type="CDD" id="cd05233">
    <property type="entry name" value="SDR_c"/>
    <property type="match status" value="1"/>
</dbReference>
<comment type="similarity">
    <text evidence="1">Belongs to the short-chain dehydrogenases/reductases (SDR) family.</text>
</comment>
<evidence type="ECO:0000256" key="2">
    <source>
        <dbReference type="ARBA" id="ARBA00023002"/>
    </source>
</evidence>
<organism evidence="3 4">
    <name type="scientific">Cohnella endophytica</name>
    <dbReference type="NCBI Taxonomy" id="2419778"/>
    <lineage>
        <taxon>Bacteria</taxon>
        <taxon>Bacillati</taxon>
        <taxon>Bacillota</taxon>
        <taxon>Bacilli</taxon>
        <taxon>Bacillales</taxon>
        <taxon>Paenibacillaceae</taxon>
        <taxon>Cohnella</taxon>
    </lineage>
</organism>
<sequence>MLLENKTAVIYGAGGAVGGAVARAFAKEGAKVFLTGHTLEKVNVIKEEIIAAGGEAYAAQVDALNKEEVENHLDQIISQFGQIDISFNLIGYRIWMGTPLLEMTQEKFLSPIETAMRTHFITATAAGRHMAIKGSGVILALTAQSSRIPVNKQGGFGVTEAAIEALCRQLSVELGPQGVRVVCLRSAGSPDTPGVMAAMKRLAEKAGITYEQMLEKNAESTMLKRMPSLAEVADVAVLMASDRSRSITAAAVNVTCGAYVD</sequence>
<gene>
    <name evidence="3" type="ORF">D7Z26_18615</name>
</gene>
<dbReference type="PRINTS" id="PR00081">
    <property type="entry name" value="GDHRDH"/>
</dbReference>
<dbReference type="GO" id="GO:0016491">
    <property type="term" value="F:oxidoreductase activity"/>
    <property type="evidence" value="ECO:0007669"/>
    <property type="project" value="UniProtKB-KW"/>
</dbReference>
<reference evidence="3 4" key="1">
    <citation type="submission" date="2018-10" db="EMBL/GenBank/DDBJ databases">
        <title>Cohnella sp. M2MS4P-1, whole genome shotgun sequence.</title>
        <authorList>
            <person name="Tuo L."/>
        </authorList>
    </citation>
    <scope>NUCLEOTIDE SEQUENCE [LARGE SCALE GENOMIC DNA]</scope>
    <source>
        <strain evidence="3 4">M2MS4P-1</strain>
    </source>
</reference>
<dbReference type="PANTHER" id="PTHR43669">
    <property type="entry name" value="5-KETO-D-GLUCONATE 5-REDUCTASE"/>
    <property type="match status" value="1"/>
</dbReference>
<evidence type="ECO:0000313" key="3">
    <source>
        <dbReference type="EMBL" id="RKP50150.1"/>
    </source>
</evidence>
<keyword evidence="4" id="KW-1185">Reference proteome</keyword>